<dbReference type="Proteomes" id="UP000887564">
    <property type="component" value="Unplaced"/>
</dbReference>
<dbReference type="WBParaSite" id="PEQ_0000366601-mRNA-1">
    <property type="protein sequence ID" value="PEQ_0000366601-mRNA-1"/>
    <property type="gene ID" value="PEQ_0000366601"/>
</dbReference>
<evidence type="ECO:0000313" key="2">
    <source>
        <dbReference type="WBParaSite" id="PEQ_0000366601-mRNA-1"/>
    </source>
</evidence>
<dbReference type="AlphaFoldDB" id="A0A914RAG9"/>
<accession>A0A914RAG9</accession>
<name>A0A914RAG9_PAREQ</name>
<reference evidence="2" key="1">
    <citation type="submission" date="2022-11" db="UniProtKB">
        <authorList>
            <consortium name="WormBaseParasite"/>
        </authorList>
    </citation>
    <scope>IDENTIFICATION</scope>
</reference>
<protein>
    <submittedName>
        <fullName evidence="2">Uncharacterized protein</fullName>
    </submittedName>
</protein>
<evidence type="ECO:0000313" key="1">
    <source>
        <dbReference type="Proteomes" id="UP000887564"/>
    </source>
</evidence>
<keyword evidence="1" id="KW-1185">Reference proteome</keyword>
<proteinExistence type="predicted"/>
<sequence length="77" mass="8678">MTSFDGLVIKRSQTADRAVLSIRDMFQIVFEMKKAHLAEVKQKQEEQQNKGTLATIIAEVSSSCEIFNRSLFLKDAG</sequence>
<organism evidence="1 2">
    <name type="scientific">Parascaris equorum</name>
    <name type="common">Equine roundworm</name>
    <dbReference type="NCBI Taxonomy" id="6256"/>
    <lineage>
        <taxon>Eukaryota</taxon>
        <taxon>Metazoa</taxon>
        <taxon>Ecdysozoa</taxon>
        <taxon>Nematoda</taxon>
        <taxon>Chromadorea</taxon>
        <taxon>Rhabditida</taxon>
        <taxon>Spirurina</taxon>
        <taxon>Ascaridomorpha</taxon>
        <taxon>Ascaridoidea</taxon>
        <taxon>Ascarididae</taxon>
        <taxon>Parascaris</taxon>
    </lineage>
</organism>